<dbReference type="Pfam" id="PF19055">
    <property type="entry name" value="ABC2_membrane_7"/>
    <property type="match status" value="2"/>
</dbReference>
<dbReference type="InterPro" id="IPR027417">
    <property type="entry name" value="P-loop_NTPase"/>
</dbReference>
<sequence>MMVGPSRVFYMDEISNGLDSSTTFQIISCIQQLVQITEITALISLLQPTPETFNLFDDIILMEKGKIVYHGPRELILNFFEDCGFKCPPRKDVADFLQEIMSEKDQAQYWYHKEKPYCYVTTDNFCKKFQSSNIGKELAKELAKLHDTAHSHENVVSFNPHSITKWELFKTCMDREFLLLKRNSFVYIFKTVQITILAIITVTAFLQTKNDVNLVNASYIISSLRYAVIRFMTNGIAELTLTIARLPVFYKHRDLHFYPVWAYSIPSALLKLPFSVVESFLWTAITYYGIGYSHGLKRFLCQFLIYLGLHQASTSIFRFLASITRTPHTAVLLGVLTLLFVFMFSGFIMPRNSLPTWLCWVFWFSPATYANIGLSVNEFQAPRWQKLLSTNETLGQQILRSQGTDYKSFFYWLSVVALFVFTILLNIGITVALAYLNNPGSSKATISIQKLRKEGENPNITRQWESMSDKGSSFNSFTKERMIIPFQPLTMTFQEIQYFIEMPKTMNEQGFRPRRLQLLKDVTGAFRPGVLTALMGVSGAGKTTLMDVLCGRKTSGFIEGDLKIGGYPKVQETFAKISGYCEQNDIHSSQITVEESVMYSAWLRLPKDIDSLTKNEFVQLVLETVELDTIKDALVGIPGINGLSTEQRKRLTIAVELVANPSIIFMDEPTSGLDARAAAIVMRAVKSIVETGRTIVCTIHQPSIDIFESFDELFLMKKGGQIIYDGPLGQNSRMLVEYFENIAGIPKIKDYTNPATWMLEITSTTMERRLGIDFADFYKKSSLHLERKALVEKLSTPPEGPSASKIREHQSHNRIFQLKACFWKLSMSYWRSPTYILARFTFMVISSLLFAVLFWQKGNKIYNEQDVTSIMGLMYVTTIFLGINNCSSVLPIIARERLVFYRERFAGMYSSYIYSLAQILVEIPCILFLAVTYTIITYPTIGYSWSAYKIVWYFYFVFCTLLYYNYLGMMIMSLTRNVQVGAVMASACYAIFNLFSGFIIPKPHIPRWWIWLYTVCPTSWTLNGLLTSQFGDVSTDISAFGDTKALDAYLKDYYGFHHNQLNLVGFVIACFPISFACLFMYFTTKLNFQRK</sequence>
<feature type="transmembrane region" description="Helical" evidence="10">
    <location>
        <begin position="867"/>
        <end position="893"/>
    </location>
</feature>
<keyword evidence="8 10" id="KW-1133">Transmembrane helix</keyword>
<reference evidence="12 13" key="1">
    <citation type="journal article" date="2022" name="Nat. Plants">
        <title>Genomes of leafy and leafless Platanthera orchids illuminate the evolution of mycoheterotrophy.</title>
        <authorList>
            <person name="Li M.H."/>
            <person name="Liu K.W."/>
            <person name="Li Z."/>
            <person name="Lu H.C."/>
            <person name="Ye Q.L."/>
            <person name="Zhang D."/>
            <person name="Wang J.Y."/>
            <person name="Li Y.F."/>
            <person name="Zhong Z.M."/>
            <person name="Liu X."/>
            <person name="Yu X."/>
            <person name="Liu D.K."/>
            <person name="Tu X.D."/>
            <person name="Liu B."/>
            <person name="Hao Y."/>
            <person name="Liao X.Y."/>
            <person name="Jiang Y.T."/>
            <person name="Sun W.H."/>
            <person name="Chen J."/>
            <person name="Chen Y.Q."/>
            <person name="Ai Y."/>
            <person name="Zhai J.W."/>
            <person name="Wu S.S."/>
            <person name="Zhou Z."/>
            <person name="Hsiao Y.Y."/>
            <person name="Wu W.L."/>
            <person name="Chen Y.Y."/>
            <person name="Lin Y.F."/>
            <person name="Hsu J.L."/>
            <person name="Li C.Y."/>
            <person name="Wang Z.W."/>
            <person name="Zhao X."/>
            <person name="Zhong W.Y."/>
            <person name="Ma X.K."/>
            <person name="Ma L."/>
            <person name="Huang J."/>
            <person name="Chen G.Z."/>
            <person name="Huang M.Z."/>
            <person name="Huang L."/>
            <person name="Peng D.H."/>
            <person name="Luo Y.B."/>
            <person name="Zou S.Q."/>
            <person name="Chen S.P."/>
            <person name="Lan S."/>
            <person name="Tsai W.C."/>
            <person name="Van de Peer Y."/>
            <person name="Liu Z.J."/>
        </authorList>
    </citation>
    <scope>NUCLEOTIDE SEQUENCE [LARGE SCALE GENOMIC DNA]</scope>
    <source>
        <strain evidence="12">Lor288</strain>
    </source>
</reference>
<dbReference type="PANTHER" id="PTHR19241">
    <property type="entry name" value="ATP-BINDING CASSETTE TRANSPORTER"/>
    <property type="match status" value="1"/>
</dbReference>
<keyword evidence="6" id="KW-0547">Nucleotide-binding</keyword>
<feature type="transmembrane region" description="Helical" evidence="10">
    <location>
        <begin position="330"/>
        <end position="350"/>
    </location>
</feature>
<dbReference type="InterPro" id="IPR013581">
    <property type="entry name" value="PDR_assoc"/>
</dbReference>
<dbReference type="CDD" id="cd03232">
    <property type="entry name" value="ABCG_PDR_domain2"/>
    <property type="match status" value="1"/>
</dbReference>
<dbReference type="InterPro" id="IPR003439">
    <property type="entry name" value="ABC_transporter-like_ATP-bd"/>
</dbReference>
<dbReference type="Proteomes" id="UP001412067">
    <property type="component" value="Unassembled WGS sequence"/>
</dbReference>
<evidence type="ECO:0000256" key="2">
    <source>
        <dbReference type="ARBA" id="ARBA00006012"/>
    </source>
</evidence>
<comment type="caution">
    <text evidence="12">The sequence shown here is derived from an EMBL/GenBank/DDBJ whole genome shotgun (WGS) entry which is preliminary data.</text>
</comment>
<dbReference type="InterPro" id="IPR043926">
    <property type="entry name" value="ABCG_dom"/>
</dbReference>
<gene>
    <name evidence="12" type="primary">PDR3</name>
    <name evidence="12" type="ORF">KSP40_PGU015992</name>
</gene>
<name>A0ABR2LFC4_9ASPA</name>
<keyword evidence="9 10" id="KW-0472">Membrane</keyword>
<dbReference type="InterPro" id="IPR013525">
    <property type="entry name" value="ABC2_TM"/>
</dbReference>
<evidence type="ECO:0000256" key="4">
    <source>
        <dbReference type="ARBA" id="ARBA00022692"/>
    </source>
</evidence>
<evidence type="ECO:0000313" key="13">
    <source>
        <dbReference type="Proteomes" id="UP001412067"/>
    </source>
</evidence>
<dbReference type="EMBL" id="JBBWWR010000020">
    <property type="protein sequence ID" value="KAK8939518.1"/>
    <property type="molecule type" value="Genomic_DNA"/>
</dbReference>
<keyword evidence="7" id="KW-0067">ATP-binding</keyword>
<evidence type="ECO:0000256" key="10">
    <source>
        <dbReference type="SAM" id="Phobius"/>
    </source>
</evidence>
<proteinExistence type="inferred from homology"/>
<dbReference type="InterPro" id="IPR034003">
    <property type="entry name" value="ABCG_PDR_2"/>
</dbReference>
<dbReference type="Pfam" id="PF00005">
    <property type="entry name" value="ABC_tran"/>
    <property type="match status" value="1"/>
</dbReference>
<accession>A0ABR2LFC4</accession>
<comment type="similarity">
    <text evidence="2">Belongs to the ABC transporter superfamily. ABCG family. PDR (TC 3.A.1.205) subfamily.</text>
</comment>
<organism evidence="12 13">
    <name type="scientific">Platanthera guangdongensis</name>
    <dbReference type="NCBI Taxonomy" id="2320717"/>
    <lineage>
        <taxon>Eukaryota</taxon>
        <taxon>Viridiplantae</taxon>
        <taxon>Streptophyta</taxon>
        <taxon>Embryophyta</taxon>
        <taxon>Tracheophyta</taxon>
        <taxon>Spermatophyta</taxon>
        <taxon>Magnoliopsida</taxon>
        <taxon>Liliopsida</taxon>
        <taxon>Asparagales</taxon>
        <taxon>Orchidaceae</taxon>
        <taxon>Orchidoideae</taxon>
        <taxon>Orchideae</taxon>
        <taxon>Orchidinae</taxon>
        <taxon>Platanthera</taxon>
    </lineage>
</organism>
<evidence type="ECO:0000256" key="6">
    <source>
        <dbReference type="ARBA" id="ARBA00022741"/>
    </source>
</evidence>
<feature type="transmembrane region" description="Helical" evidence="10">
    <location>
        <begin position="227"/>
        <end position="248"/>
    </location>
</feature>
<evidence type="ECO:0000256" key="3">
    <source>
        <dbReference type="ARBA" id="ARBA00022448"/>
    </source>
</evidence>
<feature type="transmembrane region" description="Helical" evidence="10">
    <location>
        <begin position="268"/>
        <end position="291"/>
    </location>
</feature>
<evidence type="ECO:0000313" key="12">
    <source>
        <dbReference type="EMBL" id="KAK8939518.1"/>
    </source>
</evidence>
<feature type="transmembrane region" description="Helical" evidence="10">
    <location>
        <begin position="1063"/>
        <end position="1082"/>
    </location>
</feature>
<dbReference type="PROSITE" id="PS50893">
    <property type="entry name" value="ABC_TRANSPORTER_2"/>
    <property type="match status" value="1"/>
</dbReference>
<feature type="domain" description="ABC transporter" evidence="11">
    <location>
        <begin position="491"/>
        <end position="743"/>
    </location>
</feature>
<dbReference type="InterPro" id="IPR003593">
    <property type="entry name" value="AAA+_ATPase"/>
</dbReference>
<feature type="transmembrane region" description="Helical" evidence="10">
    <location>
        <begin position="913"/>
        <end position="938"/>
    </location>
</feature>
<keyword evidence="3" id="KW-0813">Transport</keyword>
<dbReference type="Gene3D" id="3.40.50.300">
    <property type="entry name" value="P-loop containing nucleotide triphosphate hydrolases"/>
    <property type="match status" value="2"/>
</dbReference>
<dbReference type="SUPFAM" id="SSF52540">
    <property type="entry name" value="P-loop containing nucleoside triphosphate hydrolases"/>
    <property type="match status" value="2"/>
</dbReference>
<dbReference type="Pfam" id="PF08370">
    <property type="entry name" value="PDR_assoc"/>
    <property type="match status" value="1"/>
</dbReference>
<evidence type="ECO:0000256" key="8">
    <source>
        <dbReference type="ARBA" id="ARBA00022989"/>
    </source>
</evidence>
<evidence type="ECO:0000256" key="7">
    <source>
        <dbReference type="ARBA" id="ARBA00022840"/>
    </source>
</evidence>
<feature type="transmembrane region" description="Helical" evidence="10">
    <location>
        <begin position="185"/>
        <end position="206"/>
    </location>
</feature>
<keyword evidence="5" id="KW-0677">Repeat</keyword>
<feature type="transmembrane region" description="Helical" evidence="10">
    <location>
        <begin position="409"/>
        <end position="436"/>
    </location>
</feature>
<evidence type="ECO:0000256" key="5">
    <source>
        <dbReference type="ARBA" id="ARBA00022737"/>
    </source>
</evidence>
<evidence type="ECO:0000259" key="11">
    <source>
        <dbReference type="PROSITE" id="PS50893"/>
    </source>
</evidence>
<protein>
    <submittedName>
        <fullName evidence="12">Pleiotropic drug resistance protein 3</fullName>
    </submittedName>
</protein>
<dbReference type="SMART" id="SM00382">
    <property type="entry name" value="AAA"/>
    <property type="match status" value="1"/>
</dbReference>
<evidence type="ECO:0000256" key="9">
    <source>
        <dbReference type="ARBA" id="ARBA00023136"/>
    </source>
</evidence>
<keyword evidence="13" id="KW-1185">Reference proteome</keyword>
<evidence type="ECO:0000256" key="1">
    <source>
        <dbReference type="ARBA" id="ARBA00004141"/>
    </source>
</evidence>
<feature type="transmembrane region" description="Helical" evidence="10">
    <location>
        <begin position="980"/>
        <end position="1000"/>
    </location>
</feature>
<dbReference type="Pfam" id="PF01061">
    <property type="entry name" value="ABC2_membrane"/>
    <property type="match status" value="2"/>
</dbReference>
<feature type="transmembrane region" description="Helical" evidence="10">
    <location>
        <begin position="836"/>
        <end position="855"/>
    </location>
</feature>
<feature type="transmembrane region" description="Helical" evidence="10">
    <location>
        <begin position="950"/>
        <end position="968"/>
    </location>
</feature>
<comment type="subcellular location">
    <subcellularLocation>
        <location evidence="1">Membrane</location>
        <topology evidence="1">Multi-pass membrane protein</topology>
    </subcellularLocation>
</comment>
<keyword evidence="4 10" id="KW-0812">Transmembrane</keyword>